<evidence type="ECO:0000256" key="4">
    <source>
        <dbReference type="ARBA" id="ARBA00023125"/>
    </source>
</evidence>
<dbReference type="Proteomes" id="UP001190926">
    <property type="component" value="Unassembled WGS sequence"/>
</dbReference>
<dbReference type="PROSITE" id="PS50217">
    <property type="entry name" value="BZIP"/>
    <property type="match status" value="1"/>
</dbReference>
<dbReference type="GO" id="GO:0005634">
    <property type="term" value="C:nucleus"/>
    <property type="evidence" value="ECO:0007669"/>
    <property type="project" value="UniProtKB-SubCell"/>
</dbReference>
<evidence type="ECO:0000256" key="2">
    <source>
        <dbReference type="ARBA" id="ARBA00007163"/>
    </source>
</evidence>
<dbReference type="PANTHER" id="PTHR45967">
    <property type="entry name" value="G-BOX-BINDING FACTOR 3-RELATED"/>
    <property type="match status" value="1"/>
</dbReference>
<dbReference type="InterPro" id="IPR046347">
    <property type="entry name" value="bZIP_sf"/>
</dbReference>
<dbReference type="AlphaFoldDB" id="A0AAD4J272"/>
<dbReference type="InterPro" id="IPR044827">
    <property type="entry name" value="GBF-like"/>
</dbReference>
<evidence type="ECO:0000313" key="10">
    <source>
        <dbReference type="Proteomes" id="UP001190926"/>
    </source>
</evidence>
<sequence length="415" mass="46186">MECGTACEEDEGGRMVACELAAAEALAGMARCSAARGGASELRPQHAMEALFTSQDQPVVAEQVCNYAPMTITSPAKADKNVDHIPGQLCSPNRQSNPLMKFRRKLSEAEKEERKVRRIMANRESARQTIRRRQAMYVELTRKASDVFEENENLKKQKELMVEEYNSIKGRNEFLKTQLAEAKKVAAGETEEEPNSPEAEKFSSANASAPIFLHNQPSMVPCFWPPIIPSSEHSMGNAGPGAPLFVVPIPWLLPLLTHSGTNSHYCGKCLCSEARPSEDSNHLPSNQNMRAEAEGYNHMQNVCADDHIDRRGGMTLPLDRGVQCSVRQPPGAIVVPGLFTPVRPRESLEPPRSCQEDDTTDIRLVSAIENMRHGLLRTNQETIICSPKKAEDVYVATEARRRRKELMKLKNIHCK</sequence>
<evidence type="ECO:0000256" key="3">
    <source>
        <dbReference type="ARBA" id="ARBA00023015"/>
    </source>
</evidence>
<feature type="coiled-coil region" evidence="7">
    <location>
        <begin position="99"/>
        <end position="192"/>
    </location>
</feature>
<accession>A0AAD4J272</accession>
<comment type="similarity">
    <text evidence="2">Belongs to the bZIP family.</text>
</comment>
<protein>
    <recommendedName>
        <fullName evidence="8">BZIP domain-containing protein</fullName>
    </recommendedName>
</protein>
<dbReference type="EMBL" id="SDAM02000176">
    <property type="protein sequence ID" value="KAH6825375.1"/>
    <property type="molecule type" value="Genomic_DNA"/>
</dbReference>
<feature type="domain" description="BZIP" evidence="8">
    <location>
        <begin position="112"/>
        <end position="175"/>
    </location>
</feature>
<keyword evidence="3" id="KW-0805">Transcription regulation</keyword>
<keyword evidence="10" id="KW-1185">Reference proteome</keyword>
<evidence type="ECO:0000256" key="7">
    <source>
        <dbReference type="SAM" id="Coils"/>
    </source>
</evidence>
<dbReference type="InterPro" id="IPR004827">
    <property type="entry name" value="bZIP"/>
</dbReference>
<dbReference type="SMART" id="SM00338">
    <property type="entry name" value="BRLZ"/>
    <property type="match status" value="1"/>
</dbReference>
<evidence type="ECO:0000256" key="5">
    <source>
        <dbReference type="ARBA" id="ARBA00023163"/>
    </source>
</evidence>
<proteinExistence type="inferred from homology"/>
<evidence type="ECO:0000256" key="6">
    <source>
        <dbReference type="ARBA" id="ARBA00023242"/>
    </source>
</evidence>
<keyword evidence="5" id="KW-0804">Transcription</keyword>
<name>A0AAD4J272_PERFH</name>
<dbReference type="CDD" id="cd14702">
    <property type="entry name" value="bZIP_plant_GBF1"/>
    <property type="match status" value="1"/>
</dbReference>
<organism evidence="9 10">
    <name type="scientific">Perilla frutescens var. hirtella</name>
    <name type="common">Perilla citriodora</name>
    <name type="synonym">Perilla setoyensis</name>
    <dbReference type="NCBI Taxonomy" id="608512"/>
    <lineage>
        <taxon>Eukaryota</taxon>
        <taxon>Viridiplantae</taxon>
        <taxon>Streptophyta</taxon>
        <taxon>Embryophyta</taxon>
        <taxon>Tracheophyta</taxon>
        <taxon>Spermatophyta</taxon>
        <taxon>Magnoliopsida</taxon>
        <taxon>eudicotyledons</taxon>
        <taxon>Gunneridae</taxon>
        <taxon>Pentapetalae</taxon>
        <taxon>asterids</taxon>
        <taxon>lamiids</taxon>
        <taxon>Lamiales</taxon>
        <taxon>Lamiaceae</taxon>
        <taxon>Nepetoideae</taxon>
        <taxon>Elsholtzieae</taxon>
        <taxon>Perilla</taxon>
    </lineage>
</organism>
<evidence type="ECO:0000313" key="9">
    <source>
        <dbReference type="EMBL" id="KAH6825375.1"/>
    </source>
</evidence>
<keyword evidence="6" id="KW-0539">Nucleus</keyword>
<comment type="subcellular location">
    <subcellularLocation>
        <location evidence="1">Nucleus</location>
    </subcellularLocation>
</comment>
<dbReference type="PANTHER" id="PTHR45967:SF28">
    <property type="entry name" value="BASIC-LEUCINE ZIPPER (BZIP) TRANSCRIPTION FACTOR FAMILY PROTEIN"/>
    <property type="match status" value="1"/>
</dbReference>
<keyword evidence="7" id="KW-0175">Coiled coil</keyword>
<dbReference type="InterPro" id="IPR045314">
    <property type="entry name" value="bZIP_plant_GBF1"/>
</dbReference>
<evidence type="ECO:0000256" key="1">
    <source>
        <dbReference type="ARBA" id="ARBA00004123"/>
    </source>
</evidence>
<dbReference type="GO" id="GO:0043565">
    <property type="term" value="F:sequence-specific DNA binding"/>
    <property type="evidence" value="ECO:0007669"/>
    <property type="project" value="InterPro"/>
</dbReference>
<reference evidence="9 10" key="1">
    <citation type="journal article" date="2021" name="Nat. Commun.">
        <title>Incipient diploidization of the medicinal plant Perilla within 10,000 years.</title>
        <authorList>
            <person name="Zhang Y."/>
            <person name="Shen Q."/>
            <person name="Leng L."/>
            <person name="Zhang D."/>
            <person name="Chen S."/>
            <person name="Shi Y."/>
            <person name="Ning Z."/>
            <person name="Chen S."/>
        </authorList>
    </citation>
    <scope>NUCLEOTIDE SEQUENCE [LARGE SCALE GENOMIC DNA]</scope>
    <source>
        <strain evidence="10">cv. PC099</strain>
    </source>
</reference>
<gene>
    <name evidence="9" type="ORF">C2S53_018727</name>
</gene>
<comment type="caution">
    <text evidence="9">The sequence shown here is derived from an EMBL/GenBank/DDBJ whole genome shotgun (WGS) entry which is preliminary data.</text>
</comment>
<keyword evidence="4" id="KW-0238">DNA-binding</keyword>
<evidence type="ECO:0000259" key="8">
    <source>
        <dbReference type="PROSITE" id="PS50217"/>
    </source>
</evidence>
<dbReference type="GO" id="GO:0003700">
    <property type="term" value="F:DNA-binding transcription factor activity"/>
    <property type="evidence" value="ECO:0007669"/>
    <property type="project" value="InterPro"/>
</dbReference>
<dbReference type="SUPFAM" id="SSF57959">
    <property type="entry name" value="Leucine zipper domain"/>
    <property type="match status" value="1"/>
</dbReference>